<dbReference type="Proteomes" id="UP001457282">
    <property type="component" value="Unassembled WGS sequence"/>
</dbReference>
<dbReference type="PANTHER" id="PTHR31384:SF160">
    <property type="entry name" value="AUXIN RESPONSE FACTOR 16"/>
    <property type="match status" value="1"/>
</dbReference>
<comment type="caution">
    <text evidence="1">The sequence shown here is derived from an EMBL/GenBank/DDBJ whole genome shotgun (WGS) entry which is preliminary data.</text>
</comment>
<dbReference type="InterPro" id="IPR044835">
    <property type="entry name" value="ARF_plant"/>
</dbReference>
<accession>A0AAW1XR81</accession>
<dbReference type="AlphaFoldDB" id="A0AAW1XR81"/>
<protein>
    <submittedName>
        <fullName evidence="1">Uncharacterized protein</fullName>
    </submittedName>
</protein>
<name>A0AAW1XR81_RUBAR</name>
<keyword evidence="2" id="KW-1185">Reference proteome</keyword>
<reference evidence="1 2" key="1">
    <citation type="journal article" date="2023" name="G3 (Bethesda)">
        <title>A chromosome-length genome assembly and annotation of blackberry (Rubus argutus, cv. 'Hillquist').</title>
        <authorList>
            <person name="Bruna T."/>
            <person name="Aryal R."/>
            <person name="Dudchenko O."/>
            <person name="Sargent D.J."/>
            <person name="Mead D."/>
            <person name="Buti M."/>
            <person name="Cavallini A."/>
            <person name="Hytonen T."/>
            <person name="Andres J."/>
            <person name="Pham M."/>
            <person name="Weisz D."/>
            <person name="Mascagni F."/>
            <person name="Usai G."/>
            <person name="Natali L."/>
            <person name="Bassil N."/>
            <person name="Fernandez G.E."/>
            <person name="Lomsadze A."/>
            <person name="Armour M."/>
            <person name="Olukolu B."/>
            <person name="Poorten T."/>
            <person name="Britton C."/>
            <person name="Davik J."/>
            <person name="Ashrafi H."/>
            <person name="Aiden E.L."/>
            <person name="Borodovsky M."/>
            <person name="Worthington M."/>
        </authorList>
    </citation>
    <scope>NUCLEOTIDE SEQUENCE [LARGE SCALE GENOMIC DNA]</scope>
    <source>
        <strain evidence="1">PI 553951</strain>
    </source>
</reference>
<dbReference type="EMBL" id="JBEDUW010000003">
    <property type="protein sequence ID" value="KAK9938929.1"/>
    <property type="molecule type" value="Genomic_DNA"/>
</dbReference>
<dbReference type="GO" id="GO:0009725">
    <property type="term" value="P:response to hormone"/>
    <property type="evidence" value="ECO:0007669"/>
    <property type="project" value="InterPro"/>
</dbReference>
<dbReference type="GO" id="GO:0003677">
    <property type="term" value="F:DNA binding"/>
    <property type="evidence" value="ECO:0007669"/>
    <property type="project" value="InterPro"/>
</dbReference>
<evidence type="ECO:0000313" key="2">
    <source>
        <dbReference type="Proteomes" id="UP001457282"/>
    </source>
</evidence>
<dbReference type="PANTHER" id="PTHR31384">
    <property type="entry name" value="AUXIN RESPONSE FACTOR 4-RELATED"/>
    <property type="match status" value="1"/>
</dbReference>
<organism evidence="1 2">
    <name type="scientific">Rubus argutus</name>
    <name type="common">Southern blackberry</name>
    <dbReference type="NCBI Taxonomy" id="59490"/>
    <lineage>
        <taxon>Eukaryota</taxon>
        <taxon>Viridiplantae</taxon>
        <taxon>Streptophyta</taxon>
        <taxon>Embryophyta</taxon>
        <taxon>Tracheophyta</taxon>
        <taxon>Spermatophyta</taxon>
        <taxon>Magnoliopsida</taxon>
        <taxon>eudicotyledons</taxon>
        <taxon>Gunneridae</taxon>
        <taxon>Pentapetalae</taxon>
        <taxon>rosids</taxon>
        <taxon>fabids</taxon>
        <taxon>Rosales</taxon>
        <taxon>Rosaceae</taxon>
        <taxon>Rosoideae</taxon>
        <taxon>Rosoideae incertae sedis</taxon>
        <taxon>Rubus</taxon>
    </lineage>
</organism>
<sequence length="76" mass="8567">MKGSEKSLDPQPWQACADEMVQMHQVNSKVFNFPQGHTEHAQAHIDFSASVRIPALIFCHIAGIKYMANRRGLCQN</sequence>
<evidence type="ECO:0000313" key="1">
    <source>
        <dbReference type="EMBL" id="KAK9938929.1"/>
    </source>
</evidence>
<dbReference type="GO" id="GO:0006355">
    <property type="term" value="P:regulation of DNA-templated transcription"/>
    <property type="evidence" value="ECO:0007669"/>
    <property type="project" value="InterPro"/>
</dbReference>
<proteinExistence type="predicted"/>
<gene>
    <name evidence="1" type="ORF">M0R45_015640</name>
</gene>